<sequence length="135" mass="14155">MVEPAADAADPDCAEVMLRLPDEVGGNERRDTTSQATAAWGDPSAAILRCGVEPPGPTTTPCVSVNGVDWLSEEAGDHWLFVTYGREPAVEVLVSNDAVGGQTVITELSGAVAVLEQERECVSVEDATVVDEEGQ</sequence>
<protein>
    <recommendedName>
        <fullName evidence="3">DUF3515 family protein</fullName>
    </recommendedName>
</protein>
<dbReference type="Proteomes" id="UP000616114">
    <property type="component" value="Unassembled WGS sequence"/>
</dbReference>
<accession>A0A8J2TV64</accession>
<dbReference type="EMBL" id="BMFY01000001">
    <property type="protein sequence ID" value="GGA03101.1"/>
    <property type="molecule type" value="Genomic_DNA"/>
</dbReference>
<proteinExistence type="predicted"/>
<organism evidence="1 2">
    <name type="scientific">Sediminivirga luteola</name>
    <dbReference type="NCBI Taxonomy" id="1774748"/>
    <lineage>
        <taxon>Bacteria</taxon>
        <taxon>Bacillati</taxon>
        <taxon>Actinomycetota</taxon>
        <taxon>Actinomycetes</taxon>
        <taxon>Micrococcales</taxon>
        <taxon>Brevibacteriaceae</taxon>
        <taxon>Sediminivirga</taxon>
    </lineage>
</organism>
<dbReference type="AlphaFoldDB" id="A0A8J2TV64"/>
<evidence type="ECO:0008006" key="3">
    <source>
        <dbReference type="Google" id="ProtNLM"/>
    </source>
</evidence>
<keyword evidence="2" id="KW-1185">Reference proteome</keyword>
<dbReference type="Pfam" id="PF12028">
    <property type="entry name" value="DUF3515"/>
    <property type="match status" value="1"/>
</dbReference>
<reference evidence="1" key="1">
    <citation type="journal article" date="2014" name="Int. J. Syst. Evol. Microbiol.">
        <title>Complete genome sequence of Corynebacterium casei LMG S-19264T (=DSM 44701T), isolated from a smear-ripened cheese.</title>
        <authorList>
            <consortium name="US DOE Joint Genome Institute (JGI-PGF)"/>
            <person name="Walter F."/>
            <person name="Albersmeier A."/>
            <person name="Kalinowski J."/>
            <person name="Ruckert C."/>
        </authorList>
    </citation>
    <scope>NUCLEOTIDE SEQUENCE</scope>
    <source>
        <strain evidence="1">CGMCC 1.12785</strain>
    </source>
</reference>
<comment type="caution">
    <text evidence="1">The sequence shown here is derived from an EMBL/GenBank/DDBJ whole genome shotgun (WGS) entry which is preliminary data.</text>
</comment>
<evidence type="ECO:0000313" key="2">
    <source>
        <dbReference type="Proteomes" id="UP000616114"/>
    </source>
</evidence>
<name>A0A8J2TV64_9MICO</name>
<gene>
    <name evidence="1" type="ORF">GCM10011333_02170</name>
</gene>
<reference evidence="1" key="2">
    <citation type="submission" date="2020-09" db="EMBL/GenBank/DDBJ databases">
        <authorList>
            <person name="Sun Q."/>
            <person name="Zhou Y."/>
        </authorList>
    </citation>
    <scope>NUCLEOTIDE SEQUENCE</scope>
    <source>
        <strain evidence="1">CGMCC 1.12785</strain>
    </source>
</reference>
<evidence type="ECO:0000313" key="1">
    <source>
        <dbReference type="EMBL" id="GGA03101.1"/>
    </source>
</evidence>
<dbReference type="InterPro" id="IPR021903">
    <property type="entry name" value="DUF3515"/>
</dbReference>